<evidence type="ECO:0000256" key="2">
    <source>
        <dbReference type="ARBA" id="ARBA00022448"/>
    </source>
</evidence>
<evidence type="ECO:0000313" key="4">
    <source>
        <dbReference type="EMBL" id="GGJ94626.1"/>
    </source>
</evidence>
<evidence type="ECO:0000256" key="1">
    <source>
        <dbReference type="ARBA" id="ARBA00008520"/>
    </source>
</evidence>
<name>A0A8J3B491_9ACTN</name>
<dbReference type="Proteomes" id="UP000649739">
    <property type="component" value="Unassembled WGS sequence"/>
</dbReference>
<dbReference type="InterPro" id="IPR006059">
    <property type="entry name" value="SBP"/>
</dbReference>
<dbReference type="CDD" id="cd14747">
    <property type="entry name" value="PBP2_MalE"/>
    <property type="match status" value="1"/>
</dbReference>
<keyword evidence="3" id="KW-0732">Signal</keyword>
<sequence>MGVRGALTAAVATATVAAGTLSGCGGDAGEQNKGPGKLTVWLMTGSAPAALITELNKEFTDKHPGVAVDFQVQQWDGIQDKLTTALASNDPPDIVELGNTQAPKFVTAGALADLTADREALGGAHWLQGLAATGEKGGKTYATPFYAANRIVVYRKDLFRKAGIKETPRSLDELLTAGEKLQAENGGKDFQALYLPGQSWYTLLSLVWARGGDVARESGGTWKGTLDSPEAQEGFRDYARLYEKLSKGPVDQDEANPQQATVFAKGRVGMFVGLPWEIATATAAKGGDPKLADKIGAFPIPGPDGKPAPVFLGGSNLAVAAGSDAAKEAKDWLALILSEKYQTKLAAGGVVPALTNLGDSVFGDNQAATVMAEAAATGGRVTPPVPAWAAVEAGTNPIKDALTKVLRGTEVTKASKQASDAITAKLAGR</sequence>
<gene>
    <name evidence="4" type="ORF">GCM10010123_25560</name>
</gene>
<reference evidence="4" key="2">
    <citation type="submission" date="2020-09" db="EMBL/GenBank/DDBJ databases">
        <authorList>
            <person name="Sun Q."/>
            <person name="Ohkuma M."/>
        </authorList>
    </citation>
    <scope>NUCLEOTIDE SEQUENCE</scope>
    <source>
        <strain evidence="4">JCM 3090</strain>
    </source>
</reference>
<comment type="caution">
    <text evidence="4">The sequence shown here is derived from an EMBL/GenBank/DDBJ whole genome shotgun (WGS) entry which is preliminary data.</text>
</comment>
<evidence type="ECO:0000313" key="5">
    <source>
        <dbReference type="Proteomes" id="UP000649739"/>
    </source>
</evidence>
<keyword evidence="2" id="KW-0813">Transport</keyword>
<proteinExistence type="inferred from homology"/>
<dbReference type="PANTHER" id="PTHR30061">
    <property type="entry name" value="MALTOSE-BINDING PERIPLASMIC PROTEIN"/>
    <property type="match status" value="1"/>
</dbReference>
<dbReference type="AlphaFoldDB" id="A0A8J3B491"/>
<keyword evidence="5" id="KW-1185">Reference proteome</keyword>
<dbReference type="PROSITE" id="PS51257">
    <property type="entry name" value="PROKAR_LIPOPROTEIN"/>
    <property type="match status" value="1"/>
</dbReference>
<dbReference type="RefSeq" id="WP_229783759.1">
    <property type="nucleotide sequence ID" value="NZ_BMQB01000005.1"/>
</dbReference>
<protein>
    <submittedName>
        <fullName evidence="4">Sugar ABC transporter substrate-binding protein</fullName>
    </submittedName>
</protein>
<dbReference type="GO" id="GO:1901982">
    <property type="term" value="F:maltose binding"/>
    <property type="evidence" value="ECO:0007669"/>
    <property type="project" value="TreeGrafter"/>
</dbReference>
<dbReference type="Gene3D" id="3.40.190.10">
    <property type="entry name" value="Periplasmic binding protein-like II"/>
    <property type="match status" value="2"/>
</dbReference>
<dbReference type="GO" id="GO:0055052">
    <property type="term" value="C:ATP-binding cassette (ABC) transporter complex, substrate-binding subunit-containing"/>
    <property type="evidence" value="ECO:0007669"/>
    <property type="project" value="TreeGrafter"/>
</dbReference>
<organism evidence="4 5">
    <name type="scientific">Pilimelia anulata</name>
    <dbReference type="NCBI Taxonomy" id="53371"/>
    <lineage>
        <taxon>Bacteria</taxon>
        <taxon>Bacillati</taxon>
        <taxon>Actinomycetota</taxon>
        <taxon>Actinomycetes</taxon>
        <taxon>Micromonosporales</taxon>
        <taxon>Micromonosporaceae</taxon>
        <taxon>Pilimelia</taxon>
    </lineage>
</organism>
<dbReference type="PANTHER" id="PTHR30061:SF50">
    <property type="entry name" value="MALTOSE_MALTODEXTRIN-BINDING PERIPLASMIC PROTEIN"/>
    <property type="match status" value="1"/>
</dbReference>
<comment type="similarity">
    <text evidence="1">Belongs to the bacterial solute-binding protein 1 family.</text>
</comment>
<evidence type="ECO:0000256" key="3">
    <source>
        <dbReference type="ARBA" id="ARBA00022729"/>
    </source>
</evidence>
<dbReference type="SUPFAM" id="SSF53850">
    <property type="entry name" value="Periplasmic binding protein-like II"/>
    <property type="match status" value="1"/>
</dbReference>
<dbReference type="GO" id="GO:0015768">
    <property type="term" value="P:maltose transport"/>
    <property type="evidence" value="ECO:0007669"/>
    <property type="project" value="TreeGrafter"/>
</dbReference>
<dbReference type="EMBL" id="BMQB01000005">
    <property type="protein sequence ID" value="GGJ94626.1"/>
    <property type="molecule type" value="Genomic_DNA"/>
</dbReference>
<dbReference type="GO" id="GO:0042956">
    <property type="term" value="P:maltodextrin transmembrane transport"/>
    <property type="evidence" value="ECO:0007669"/>
    <property type="project" value="TreeGrafter"/>
</dbReference>
<accession>A0A8J3B491</accession>
<dbReference type="Pfam" id="PF01547">
    <property type="entry name" value="SBP_bac_1"/>
    <property type="match status" value="1"/>
</dbReference>
<reference evidence="4" key="1">
    <citation type="journal article" date="2014" name="Int. J. Syst. Evol. Microbiol.">
        <title>Complete genome sequence of Corynebacterium casei LMG S-19264T (=DSM 44701T), isolated from a smear-ripened cheese.</title>
        <authorList>
            <consortium name="US DOE Joint Genome Institute (JGI-PGF)"/>
            <person name="Walter F."/>
            <person name="Albersmeier A."/>
            <person name="Kalinowski J."/>
            <person name="Ruckert C."/>
        </authorList>
    </citation>
    <scope>NUCLEOTIDE SEQUENCE</scope>
    <source>
        <strain evidence="4">JCM 3090</strain>
    </source>
</reference>